<feature type="compositionally biased region" description="Basic and acidic residues" evidence="1">
    <location>
        <begin position="271"/>
        <end position="281"/>
    </location>
</feature>
<dbReference type="PANTHER" id="PTHR42648:SF18">
    <property type="entry name" value="RETROTRANSPOSON, UNCLASSIFIED-LIKE PROTEIN"/>
    <property type="match status" value="1"/>
</dbReference>
<dbReference type="InterPro" id="IPR036397">
    <property type="entry name" value="RNaseH_sf"/>
</dbReference>
<evidence type="ECO:0000313" key="4">
    <source>
        <dbReference type="Proteomes" id="UP001454036"/>
    </source>
</evidence>
<evidence type="ECO:0000259" key="2">
    <source>
        <dbReference type="PROSITE" id="PS50994"/>
    </source>
</evidence>
<evidence type="ECO:0000256" key="1">
    <source>
        <dbReference type="SAM" id="MobiDB-lite"/>
    </source>
</evidence>
<dbReference type="GO" id="GO:0015074">
    <property type="term" value="P:DNA integration"/>
    <property type="evidence" value="ECO:0007669"/>
    <property type="project" value="InterPro"/>
</dbReference>
<keyword evidence="4" id="KW-1185">Reference proteome</keyword>
<dbReference type="PROSITE" id="PS50994">
    <property type="entry name" value="INTEGRASE"/>
    <property type="match status" value="1"/>
</dbReference>
<name>A0AAV3RMQ0_LITER</name>
<organism evidence="3 4">
    <name type="scientific">Lithospermum erythrorhizon</name>
    <name type="common">Purple gromwell</name>
    <name type="synonym">Lithospermum officinale var. erythrorhizon</name>
    <dbReference type="NCBI Taxonomy" id="34254"/>
    <lineage>
        <taxon>Eukaryota</taxon>
        <taxon>Viridiplantae</taxon>
        <taxon>Streptophyta</taxon>
        <taxon>Embryophyta</taxon>
        <taxon>Tracheophyta</taxon>
        <taxon>Spermatophyta</taxon>
        <taxon>Magnoliopsida</taxon>
        <taxon>eudicotyledons</taxon>
        <taxon>Gunneridae</taxon>
        <taxon>Pentapetalae</taxon>
        <taxon>asterids</taxon>
        <taxon>lamiids</taxon>
        <taxon>Boraginales</taxon>
        <taxon>Boraginaceae</taxon>
        <taxon>Boraginoideae</taxon>
        <taxon>Lithospermeae</taxon>
        <taxon>Lithospermum</taxon>
    </lineage>
</organism>
<dbReference type="GO" id="GO:0003676">
    <property type="term" value="F:nucleic acid binding"/>
    <property type="evidence" value="ECO:0007669"/>
    <property type="project" value="InterPro"/>
</dbReference>
<dbReference type="Gene3D" id="3.30.420.10">
    <property type="entry name" value="Ribonuclease H-like superfamily/Ribonuclease H"/>
    <property type="match status" value="1"/>
</dbReference>
<accession>A0AAV3RMQ0</accession>
<evidence type="ECO:0000313" key="3">
    <source>
        <dbReference type="EMBL" id="GAA0175602.1"/>
    </source>
</evidence>
<gene>
    <name evidence="3" type="ORF">LIER_28742</name>
</gene>
<dbReference type="InterPro" id="IPR039537">
    <property type="entry name" value="Retrotran_Ty1/copia-like"/>
</dbReference>
<dbReference type="Proteomes" id="UP001454036">
    <property type="component" value="Unassembled WGS sequence"/>
</dbReference>
<feature type="region of interest" description="Disordered" evidence="1">
    <location>
        <begin position="249"/>
        <end position="288"/>
    </location>
</feature>
<dbReference type="PANTHER" id="PTHR42648">
    <property type="entry name" value="TRANSPOSASE, PUTATIVE-RELATED"/>
    <property type="match status" value="1"/>
</dbReference>
<feature type="domain" description="Integrase catalytic" evidence="2">
    <location>
        <begin position="48"/>
        <end position="224"/>
    </location>
</feature>
<dbReference type="Pfam" id="PF00665">
    <property type="entry name" value="rve"/>
    <property type="match status" value="1"/>
</dbReference>
<reference evidence="3 4" key="1">
    <citation type="submission" date="2024-01" db="EMBL/GenBank/DDBJ databases">
        <title>The complete chloroplast genome sequence of Lithospermum erythrorhizon: insights into the phylogenetic relationship among Boraginaceae species and the maternal lineages of purple gromwells.</title>
        <authorList>
            <person name="Okada T."/>
            <person name="Watanabe K."/>
        </authorList>
    </citation>
    <scope>NUCLEOTIDE SEQUENCE [LARGE SCALE GENOMIC DNA]</scope>
</reference>
<proteinExistence type="predicted"/>
<protein>
    <recommendedName>
        <fullName evidence="2">Integrase catalytic domain-containing protein</fullName>
    </recommendedName>
</protein>
<sequence>MRSNRMFTVILEVKDQMMLTEMQNACKLMWKKSQNYGMKDCLNGKQARNTIPRHSTWRAGKVLELVHSDICGPISPISNSGKRYCISFIDDYSRKAWVYLLSNKSDAFDCFKNFKAMVEKETNEHICCLRTDRGGEYTSTSFADFCRTHGIKRQLTTTYTPQQNGVAERKNRTVMNMVRSMLSAKEIPKSFWPNDVLWTFHVLNRCPTLSVKNMTPQQAWSGVKPSAHKIIVSKDIIFEEDKKWEWKGENFNHPEDYTDAPANNDQAIPLPEDHSDAKSAEEPTQANE</sequence>
<dbReference type="SUPFAM" id="SSF53098">
    <property type="entry name" value="Ribonuclease H-like"/>
    <property type="match status" value="1"/>
</dbReference>
<comment type="caution">
    <text evidence="3">The sequence shown here is derived from an EMBL/GenBank/DDBJ whole genome shotgun (WGS) entry which is preliminary data.</text>
</comment>
<dbReference type="InterPro" id="IPR001584">
    <property type="entry name" value="Integrase_cat-core"/>
</dbReference>
<dbReference type="InterPro" id="IPR012337">
    <property type="entry name" value="RNaseH-like_sf"/>
</dbReference>
<dbReference type="AlphaFoldDB" id="A0AAV3RMQ0"/>
<dbReference type="EMBL" id="BAABME010009675">
    <property type="protein sequence ID" value="GAA0175602.1"/>
    <property type="molecule type" value="Genomic_DNA"/>
</dbReference>